<feature type="domain" description="FAD dependent oxidoreductase" evidence="1">
    <location>
        <begin position="10"/>
        <end position="56"/>
    </location>
</feature>
<dbReference type="Pfam" id="PF01266">
    <property type="entry name" value="DAO"/>
    <property type="match status" value="1"/>
</dbReference>
<dbReference type="Gene3D" id="3.50.50.60">
    <property type="entry name" value="FAD/NAD(P)-binding domain"/>
    <property type="match status" value="1"/>
</dbReference>
<accession>A0A0S4QKU8</accession>
<name>A0A0S4QKU8_9ACTN</name>
<dbReference type="InterPro" id="IPR006076">
    <property type="entry name" value="FAD-dep_OxRdtase"/>
</dbReference>
<keyword evidence="3" id="KW-1185">Reference proteome</keyword>
<dbReference type="Proteomes" id="UP000198802">
    <property type="component" value="Unassembled WGS sequence"/>
</dbReference>
<evidence type="ECO:0000313" key="3">
    <source>
        <dbReference type="Proteomes" id="UP000198802"/>
    </source>
</evidence>
<reference evidence="3" key="1">
    <citation type="submission" date="2015-11" db="EMBL/GenBank/DDBJ databases">
        <authorList>
            <person name="Varghese N."/>
        </authorList>
    </citation>
    <scope>NUCLEOTIDE SEQUENCE [LARGE SCALE GENOMIC DNA]</scope>
    <source>
        <strain evidence="3">DSM 45899</strain>
    </source>
</reference>
<proteinExistence type="predicted"/>
<gene>
    <name evidence="2" type="ORF">Ga0074812_105130</name>
</gene>
<protein>
    <submittedName>
        <fullName evidence="2">FAD dependent oxidoreductase</fullName>
    </submittedName>
</protein>
<evidence type="ECO:0000259" key="1">
    <source>
        <dbReference type="Pfam" id="PF01266"/>
    </source>
</evidence>
<dbReference type="SUPFAM" id="SSF51905">
    <property type="entry name" value="FAD/NAD(P)-binding domain"/>
    <property type="match status" value="1"/>
</dbReference>
<dbReference type="InterPro" id="IPR036188">
    <property type="entry name" value="FAD/NAD-bd_sf"/>
</dbReference>
<sequence length="133" mass="13632">MTGLDGVRTDVVVVGAGIVGLAHAFDAHTRGQSVVVVERDDRAVGASVRNFGHGCVTAQFGPALDHALRSHGALGELAVPFIVNRRLALPPAALGLGAPARHGNPAAVVHNYDAFYAATTLAHLSRTDAEAAP</sequence>
<organism evidence="2 3">
    <name type="scientific">Parafrankia irregularis</name>
    <dbReference type="NCBI Taxonomy" id="795642"/>
    <lineage>
        <taxon>Bacteria</taxon>
        <taxon>Bacillati</taxon>
        <taxon>Actinomycetota</taxon>
        <taxon>Actinomycetes</taxon>
        <taxon>Frankiales</taxon>
        <taxon>Frankiaceae</taxon>
        <taxon>Parafrankia</taxon>
    </lineage>
</organism>
<evidence type="ECO:0000313" key="2">
    <source>
        <dbReference type="EMBL" id="CUU55480.1"/>
    </source>
</evidence>
<dbReference type="EMBL" id="FAOZ01000005">
    <property type="protein sequence ID" value="CUU55480.1"/>
    <property type="molecule type" value="Genomic_DNA"/>
</dbReference>
<dbReference type="AlphaFoldDB" id="A0A0S4QKU8"/>